<dbReference type="Gene3D" id="3.40.50.300">
    <property type="entry name" value="P-loop containing nucleotide triphosphate hydrolases"/>
    <property type="match status" value="1"/>
</dbReference>
<feature type="domain" description="RecA family profile 1" evidence="15">
    <location>
        <begin position="71"/>
        <end position="220"/>
    </location>
</feature>
<dbReference type="OrthoDB" id="9803906at2"/>
<keyword evidence="9 11" id="KW-0238">DNA-binding</keyword>
<gene>
    <name evidence="11" type="primary">radA</name>
    <name evidence="16" type="ORF">C683_0981</name>
</gene>
<evidence type="ECO:0000256" key="6">
    <source>
        <dbReference type="ARBA" id="ARBA00022833"/>
    </source>
</evidence>
<keyword evidence="3 11" id="KW-0227">DNA damage</keyword>
<dbReference type="InterPro" id="IPR020568">
    <property type="entry name" value="Ribosomal_Su5_D2-typ_SF"/>
</dbReference>
<proteinExistence type="inferred from homology"/>
<evidence type="ECO:0000256" key="11">
    <source>
        <dbReference type="HAMAP-Rule" id="MF_01498"/>
    </source>
</evidence>
<comment type="caution">
    <text evidence="16">The sequence shown here is derived from an EMBL/GenBank/DDBJ whole genome shotgun (WGS) entry which is preliminary data.</text>
</comment>
<dbReference type="Gene3D" id="3.30.230.10">
    <property type="match status" value="1"/>
</dbReference>
<comment type="function">
    <text evidence="13">DNA-dependent ATPase involved in processing of recombination intermediates, plays a role in repairing DNA breaks. Stimulates the branch migration of RecA-mediated strand transfer reactions, allowing the 3' invading strand to extend heteroduplex DNA faster. Binds ssDNA in the presence of ADP but not other nucleotides, has ATPase activity that is stimulated by ssDNA and various branched DNA structures, but inhibited by SSB. Does not have RecA's homology-searching function.</text>
</comment>
<evidence type="ECO:0000256" key="13">
    <source>
        <dbReference type="RuleBase" id="RU003555"/>
    </source>
</evidence>
<dbReference type="SUPFAM" id="SSF52540">
    <property type="entry name" value="P-loop containing nucleoside triphosphate hydrolases"/>
    <property type="match status" value="1"/>
</dbReference>
<evidence type="ECO:0000256" key="2">
    <source>
        <dbReference type="ARBA" id="ARBA00022741"/>
    </source>
</evidence>
<dbReference type="PATRIC" id="fig|1234409.3.peg.932"/>
<dbReference type="Pfam" id="PF13541">
    <property type="entry name" value="ChlI"/>
    <property type="match status" value="1"/>
</dbReference>
<dbReference type="SMART" id="SM00382">
    <property type="entry name" value="AAA"/>
    <property type="match status" value="1"/>
</dbReference>
<dbReference type="InterPro" id="IPR003593">
    <property type="entry name" value="AAA+_ATPase"/>
</dbReference>
<dbReference type="GO" id="GO:0140664">
    <property type="term" value="F:ATP-dependent DNA damage sensor activity"/>
    <property type="evidence" value="ECO:0007669"/>
    <property type="project" value="InterPro"/>
</dbReference>
<sequence>MAKKAKTRFVCQECGYTTFKYIGCCPNCGQWNTIVEEREETVPVKEDRHNRVSLQGERSKPQKLTSIQHSKVDRIQTELSELNRVLGGGVVPGSLVLIGGDPGIGKSTLLLQISQQLTLAEQKVLYVTGEESGEQVKLRAERLSQKGNDFYIYPETNMTEIRHAIEDLQPDIVIVDSIQTMVEEDITSAAGSVSQVRETTADLMKIAKTNGIAIFIVGHVTKEGALAGPRMLEHMVDTVLYFEGDRYQSFRILRAVKNRFGSTNEIGIFEMRQQGLVEVKNPSEVFLEERLEGASGSAIVVAMEGTRPILVEIQALLSPTLYGNARRTSSGLDYNRISLILAVLEKRSGLSLQNQDAYLKATGGVKLDEPAIDLAIAMAIVSSYKEQETQSKDCFVGEIGLTGEIRSVTRVEQRIQEAKKLGFQRIFIPKNNLQDWKPIAGIEVIGVATIKEAIRYVFQ</sequence>
<dbReference type="SUPFAM" id="SSF54211">
    <property type="entry name" value="Ribosomal protein S5 domain 2-like"/>
    <property type="match status" value="1"/>
</dbReference>
<dbReference type="InterPro" id="IPR004504">
    <property type="entry name" value="DNA_repair_RadA"/>
</dbReference>
<dbReference type="PANTHER" id="PTHR32472">
    <property type="entry name" value="DNA REPAIR PROTEIN RADA"/>
    <property type="match status" value="1"/>
</dbReference>
<dbReference type="GO" id="GO:0000725">
    <property type="term" value="P:recombinational repair"/>
    <property type="evidence" value="ECO:0007669"/>
    <property type="project" value="UniProtKB-UniRule"/>
</dbReference>
<dbReference type="CDD" id="cd01121">
    <property type="entry name" value="RadA_SMS_N"/>
    <property type="match status" value="1"/>
</dbReference>
<evidence type="ECO:0000259" key="15">
    <source>
        <dbReference type="PROSITE" id="PS50162"/>
    </source>
</evidence>
<dbReference type="Pfam" id="PF13481">
    <property type="entry name" value="AAA_25"/>
    <property type="match status" value="1"/>
</dbReference>
<evidence type="ECO:0000256" key="9">
    <source>
        <dbReference type="ARBA" id="ARBA00023125"/>
    </source>
</evidence>
<keyword evidence="10 11" id="KW-0234">DNA repair</keyword>
<keyword evidence="7 11" id="KW-0067">ATP-binding</keyword>
<dbReference type="Proteomes" id="UP000016057">
    <property type="component" value="Unassembled WGS sequence"/>
</dbReference>
<evidence type="ECO:0000256" key="1">
    <source>
        <dbReference type="ARBA" id="ARBA00022723"/>
    </source>
</evidence>
<evidence type="ECO:0000313" key="17">
    <source>
        <dbReference type="Proteomes" id="UP000016057"/>
    </source>
</evidence>
<dbReference type="GO" id="GO:0008270">
    <property type="term" value="F:zinc ion binding"/>
    <property type="evidence" value="ECO:0007669"/>
    <property type="project" value="UniProtKB-KW"/>
</dbReference>
<dbReference type="PANTHER" id="PTHR32472:SF10">
    <property type="entry name" value="DNA REPAIR PROTEIN RADA-LIKE PROTEIN"/>
    <property type="match status" value="1"/>
</dbReference>
<feature type="region of interest" description="Lon-protease-like" evidence="11">
    <location>
        <begin position="356"/>
        <end position="459"/>
    </location>
</feature>
<feature type="short sequence motif" description="RadA KNRFG motif" evidence="11">
    <location>
        <begin position="257"/>
        <end position="261"/>
    </location>
</feature>
<dbReference type="InterPro" id="IPR041166">
    <property type="entry name" value="Rubredoxin_2"/>
</dbReference>
<feature type="binding site" evidence="11">
    <location>
        <begin position="100"/>
        <end position="107"/>
    </location>
    <ligand>
        <name>ATP</name>
        <dbReference type="ChEBI" id="CHEBI:30616"/>
    </ligand>
</feature>
<evidence type="ECO:0000313" key="16">
    <source>
        <dbReference type="EMBL" id="EKU26985.1"/>
    </source>
</evidence>
<dbReference type="STRING" id="1234409.C683_0981"/>
<dbReference type="Pfam" id="PF18073">
    <property type="entry name" value="Zn_ribbon_LapB"/>
    <property type="match status" value="1"/>
</dbReference>
<dbReference type="PRINTS" id="PR01874">
    <property type="entry name" value="DNAREPAIRADA"/>
</dbReference>
<evidence type="ECO:0000256" key="7">
    <source>
        <dbReference type="ARBA" id="ARBA00022840"/>
    </source>
</evidence>
<evidence type="ECO:0000256" key="10">
    <source>
        <dbReference type="ARBA" id="ARBA00023204"/>
    </source>
</evidence>
<keyword evidence="5" id="KW-0378">Hydrolase</keyword>
<keyword evidence="2 11" id="KW-0547">Nucleotide-binding</keyword>
<evidence type="ECO:0000256" key="3">
    <source>
        <dbReference type="ARBA" id="ARBA00022763"/>
    </source>
</evidence>
<dbReference type="EMBL" id="AMYT01000021">
    <property type="protein sequence ID" value="EKU26985.1"/>
    <property type="molecule type" value="Genomic_DNA"/>
</dbReference>
<evidence type="ECO:0000256" key="4">
    <source>
        <dbReference type="ARBA" id="ARBA00022771"/>
    </source>
</evidence>
<evidence type="ECO:0000256" key="5">
    <source>
        <dbReference type="ARBA" id="ARBA00022801"/>
    </source>
</evidence>
<dbReference type="FunFam" id="3.30.230.10:FF:000031">
    <property type="entry name" value="DNA repair protein RadA"/>
    <property type="match status" value="1"/>
</dbReference>
<dbReference type="GO" id="GO:0005829">
    <property type="term" value="C:cytosol"/>
    <property type="evidence" value="ECO:0007669"/>
    <property type="project" value="TreeGrafter"/>
</dbReference>
<dbReference type="NCBIfam" id="TIGR00416">
    <property type="entry name" value="sms"/>
    <property type="match status" value="1"/>
</dbReference>
<dbReference type="GO" id="GO:0003684">
    <property type="term" value="F:damaged DNA binding"/>
    <property type="evidence" value="ECO:0007669"/>
    <property type="project" value="InterPro"/>
</dbReference>
<keyword evidence="17" id="KW-1185">Reference proteome</keyword>
<comment type="similarity">
    <text evidence="11 13">Belongs to the RecA family. RadA subfamily.</text>
</comment>
<feature type="region of interest" description="Disordered" evidence="14">
    <location>
        <begin position="42"/>
        <end position="67"/>
    </location>
</feature>
<dbReference type="PROSITE" id="PS50162">
    <property type="entry name" value="RECA_2"/>
    <property type="match status" value="1"/>
</dbReference>
<dbReference type="FunFam" id="3.40.50.300:FF:000050">
    <property type="entry name" value="DNA repair protein RadA"/>
    <property type="match status" value="1"/>
</dbReference>
<dbReference type="HAMAP" id="MF_01498">
    <property type="entry name" value="RadA_bact"/>
    <property type="match status" value="1"/>
</dbReference>
<keyword evidence="1 11" id="KW-0479">Metal-binding</keyword>
<comment type="function">
    <text evidence="11">Plays a role in repairing double-strand DNA breaks, probably involving stabilizing or processing branched DNA or blocked replication forks.</text>
</comment>
<keyword evidence="6 13" id="KW-0862">Zinc</keyword>
<accession>K8Z800</accession>
<protein>
    <recommendedName>
        <fullName evidence="11 12">DNA repair protein RadA</fullName>
    </recommendedName>
</protein>
<name>K8Z800_9ENTE</name>
<evidence type="ECO:0000256" key="12">
    <source>
        <dbReference type="NCBIfam" id="TIGR00416"/>
    </source>
</evidence>
<dbReference type="InterPro" id="IPR020588">
    <property type="entry name" value="RecA_ATP-bd"/>
</dbReference>
<evidence type="ECO:0000256" key="8">
    <source>
        <dbReference type="ARBA" id="ARBA00023016"/>
    </source>
</evidence>
<dbReference type="InterPro" id="IPR027417">
    <property type="entry name" value="P-loop_NTPase"/>
</dbReference>
<dbReference type="GO" id="GO:0005524">
    <property type="term" value="F:ATP binding"/>
    <property type="evidence" value="ECO:0007669"/>
    <property type="project" value="UniProtKB-UniRule"/>
</dbReference>
<dbReference type="AlphaFoldDB" id="K8Z800"/>
<comment type="domain">
    <text evidence="11">The middle region has homology to RecA with ATPase motifs including the RadA KNRFG motif, while the C-terminus is homologous to Lon protease.</text>
</comment>
<keyword evidence="8 11" id="KW-0346">Stress response</keyword>
<dbReference type="eggNOG" id="COG1066">
    <property type="taxonomic scope" value="Bacteria"/>
</dbReference>
<evidence type="ECO:0000256" key="14">
    <source>
        <dbReference type="SAM" id="MobiDB-lite"/>
    </source>
</evidence>
<dbReference type="GO" id="GO:0016787">
    <property type="term" value="F:hydrolase activity"/>
    <property type="evidence" value="ECO:0007669"/>
    <property type="project" value="UniProtKB-KW"/>
</dbReference>
<dbReference type="InterPro" id="IPR014721">
    <property type="entry name" value="Ribsml_uS5_D2-typ_fold_subgr"/>
</dbReference>
<reference evidence="16 17" key="1">
    <citation type="journal article" date="2013" name="Genome Announc.">
        <title>Draft Genome Sequence of Catellicoccus marimammalium, a Novel Species Commonly Found in Gull Feces.</title>
        <authorList>
            <person name="Weigand M.R."/>
            <person name="Ryu H."/>
            <person name="Bozcek L."/>
            <person name="Konstantinidis K.T."/>
            <person name="Santo Domingo J.W."/>
        </authorList>
    </citation>
    <scope>NUCLEOTIDE SEQUENCE [LARGE SCALE GENOMIC DNA]</scope>
    <source>
        <strain evidence="16 17">M35/04/3</strain>
    </source>
</reference>
<organism evidence="16 17">
    <name type="scientific">Catellicoccus marimammalium M35/04/3</name>
    <dbReference type="NCBI Taxonomy" id="1234409"/>
    <lineage>
        <taxon>Bacteria</taxon>
        <taxon>Bacillati</taxon>
        <taxon>Bacillota</taxon>
        <taxon>Bacilli</taxon>
        <taxon>Lactobacillales</taxon>
        <taxon>Enterococcaceae</taxon>
        <taxon>Catellicoccus</taxon>
    </lineage>
</organism>
<dbReference type="RefSeq" id="WP_009491540.1">
    <property type="nucleotide sequence ID" value="NZ_AMYT01000021.1"/>
</dbReference>
<keyword evidence="4 13" id="KW-0863">Zinc-finger</keyword>